<name>A0A1F4UG89_UNCW3</name>
<dbReference type="InterPro" id="IPR003473">
    <property type="entry name" value="NadA"/>
</dbReference>
<dbReference type="Proteomes" id="UP000177025">
    <property type="component" value="Unassembled WGS sequence"/>
</dbReference>
<dbReference type="UniPathway" id="UPA00253">
    <property type="reaction ID" value="UER00327"/>
</dbReference>
<evidence type="ECO:0000256" key="9">
    <source>
        <dbReference type="ARBA" id="ARBA00023004"/>
    </source>
</evidence>
<dbReference type="AlphaFoldDB" id="A0A1F4UG89"/>
<evidence type="ECO:0000256" key="8">
    <source>
        <dbReference type="ARBA" id="ARBA00022723"/>
    </source>
</evidence>
<dbReference type="EC" id="2.5.1.72" evidence="4 13"/>
<evidence type="ECO:0000256" key="3">
    <source>
        <dbReference type="ARBA" id="ARBA00005065"/>
    </source>
</evidence>
<dbReference type="FunFam" id="3.40.50.10800:FF:000001">
    <property type="entry name" value="Quinolinate synthase A"/>
    <property type="match status" value="1"/>
</dbReference>
<keyword evidence="5" id="KW-0004">4Fe-4S</keyword>
<evidence type="ECO:0000256" key="6">
    <source>
        <dbReference type="ARBA" id="ARBA00022642"/>
    </source>
</evidence>
<feature type="non-terminal residue" evidence="14">
    <location>
        <position position="261"/>
    </location>
</feature>
<dbReference type="SUPFAM" id="SSF142754">
    <property type="entry name" value="NadA-like"/>
    <property type="match status" value="1"/>
</dbReference>
<evidence type="ECO:0000256" key="13">
    <source>
        <dbReference type="NCBIfam" id="TIGR00550"/>
    </source>
</evidence>
<reference evidence="14 15" key="1">
    <citation type="journal article" date="2016" name="Nat. Commun.">
        <title>Thousands of microbial genomes shed light on interconnected biogeochemical processes in an aquifer system.</title>
        <authorList>
            <person name="Anantharaman K."/>
            <person name="Brown C.T."/>
            <person name="Hug L.A."/>
            <person name="Sharon I."/>
            <person name="Castelle C.J."/>
            <person name="Probst A.J."/>
            <person name="Thomas B.C."/>
            <person name="Singh A."/>
            <person name="Wilkins M.J."/>
            <person name="Karaoz U."/>
            <person name="Brodie E.L."/>
            <person name="Williams K.H."/>
            <person name="Hubbard S.S."/>
            <person name="Banfield J.F."/>
        </authorList>
    </citation>
    <scope>NUCLEOTIDE SEQUENCE [LARGE SCALE GENOMIC DNA]</scope>
</reference>
<dbReference type="Pfam" id="PF02445">
    <property type="entry name" value="NadA"/>
    <property type="match status" value="1"/>
</dbReference>
<dbReference type="GO" id="GO:0046872">
    <property type="term" value="F:metal ion binding"/>
    <property type="evidence" value="ECO:0007669"/>
    <property type="project" value="UniProtKB-KW"/>
</dbReference>
<dbReference type="PANTHER" id="PTHR30573">
    <property type="entry name" value="QUINOLINATE SYNTHETASE A"/>
    <property type="match status" value="1"/>
</dbReference>
<evidence type="ECO:0000256" key="7">
    <source>
        <dbReference type="ARBA" id="ARBA00022679"/>
    </source>
</evidence>
<evidence type="ECO:0000256" key="11">
    <source>
        <dbReference type="ARBA" id="ARBA00050125"/>
    </source>
</evidence>
<evidence type="ECO:0000256" key="2">
    <source>
        <dbReference type="ARBA" id="ARBA00003791"/>
    </source>
</evidence>
<keyword evidence="10" id="KW-0411">Iron-sulfur</keyword>
<organism evidence="14 15">
    <name type="scientific">candidate division WOR-3 bacterium RBG_13_43_14</name>
    <dbReference type="NCBI Taxonomy" id="1802590"/>
    <lineage>
        <taxon>Bacteria</taxon>
        <taxon>Bacteria division WOR-3</taxon>
    </lineage>
</organism>
<keyword evidence="7" id="KW-0808">Transferase</keyword>
<evidence type="ECO:0000256" key="4">
    <source>
        <dbReference type="ARBA" id="ARBA00012669"/>
    </source>
</evidence>
<comment type="function">
    <text evidence="2">Catalyzes the condensation of iminoaspartate with dihydroxyacetone phosphate to form quinolinate.</text>
</comment>
<evidence type="ECO:0000256" key="12">
    <source>
        <dbReference type="ARBA" id="ARBA00073059"/>
    </source>
</evidence>
<dbReference type="GO" id="GO:0008987">
    <property type="term" value="F:quinolinate synthetase A activity"/>
    <property type="evidence" value="ECO:0007669"/>
    <property type="project" value="UniProtKB-UniRule"/>
</dbReference>
<keyword evidence="8" id="KW-0479">Metal-binding</keyword>
<sequence>MKNSLIARIDQLKEQKDAIILAHNYQPGEIQDIADHVGDSLELARISQNIERSTIVFCGVHFMAETAKILNPGKTVLLPDIHAGCPMANMITAEQLQAEKIKHPKAVVVTYINSTAAVKAISDVCCTSANGVKIIQSIDSPEIIFDPDKYLGAFIARSVPEKQYHIWNGYCPTHMVFTREGISALKEKHPDAIVLVHPECRIEVQEIADKICSTSQMISFAHNHDAKEFIICTEIGLLHRMNKDNPGKTFIPGSPHAICPN</sequence>
<keyword evidence="6" id="KW-0662">Pyridine nucleotide biosynthesis</keyword>
<evidence type="ECO:0000313" key="15">
    <source>
        <dbReference type="Proteomes" id="UP000177025"/>
    </source>
</evidence>
<dbReference type="GO" id="GO:0051539">
    <property type="term" value="F:4 iron, 4 sulfur cluster binding"/>
    <property type="evidence" value="ECO:0007669"/>
    <property type="project" value="UniProtKB-KW"/>
</dbReference>
<evidence type="ECO:0000256" key="10">
    <source>
        <dbReference type="ARBA" id="ARBA00023014"/>
    </source>
</evidence>
<dbReference type="PANTHER" id="PTHR30573:SF0">
    <property type="entry name" value="QUINOLINATE SYNTHASE, CHLOROPLASTIC"/>
    <property type="match status" value="1"/>
</dbReference>
<comment type="caution">
    <text evidence="14">The sequence shown here is derived from an EMBL/GenBank/DDBJ whole genome shotgun (WGS) entry which is preliminary data.</text>
</comment>
<accession>A0A1F4UG89</accession>
<dbReference type="GO" id="GO:0034628">
    <property type="term" value="P:'de novo' NAD+ biosynthetic process from L-aspartate"/>
    <property type="evidence" value="ECO:0007669"/>
    <property type="project" value="TreeGrafter"/>
</dbReference>
<comment type="catalytic activity">
    <reaction evidence="11">
        <text>iminosuccinate + dihydroxyacetone phosphate = quinolinate + phosphate + 2 H2O + H(+)</text>
        <dbReference type="Rhea" id="RHEA:25888"/>
        <dbReference type="ChEBI" id="CHEBI:15377"/>
        <dbReference type="ChEBI" id="CHEBI:15378"/>
        <dbReference type="ChEBI" id="CHEBI:29959"/>
        <dbReference type="ChEBI" id="CHEBI:43474"/>
        <dbReference type="ChEBI" id="CHEBI:57642"/>
        <dbReference type="ChEBI" id="CHEBI:77875"/>
        <dbReference type="EC" id="2.5.1.72"/>
    </reaction>
    <physiologicalReaction direction="left-to-right" evidence="11">
        <dbReference type="Rhea" id="RHEA:25889"/>
    </physiologicalReaction>
</comment>
<dbReference type="Gene3D" id="3.40.50.10800">
    <property type="entry name" value="NadA-like"/>
    <property type="match status" value="3"/>
</dbReference>
<dbReference type="GO" id="GO:0005829">
    <property type="term" value="C:cytosol"/>
    <property type="evidence" value="ECO:0007669"/>
    <property type="project" value="TreeGrafter"/>
</dbReference>
<dbReference type="NCBIfam" id="NF006878">
    <property type="entry name" value="PRK09375.1-2"/>
    <property type="match status" value="1"/>
</dbReference>
<dbReference type="EMBL" id="MEUM01000001">
    <property type="protein sequence ID" value="OGC43946.1"/>
    <property type="molecule type" value="Genomic_DNA"/>
</dbReference>
<dbReference type="NCBIfam" id="TIGR00550">
    <property type="entry name" value="nadA"/>
    <property type="match status" value="1"/>
</dbReference>
<evidence type="ECO:0000256" key="1">
    <source>
        <dbReference type="ARBA" id="ARBA00001966"/>
    </source>
</evidence>
<proteinExistence type="predicted"/>
<keyword evidence="9" id="KW-0408">Iron</keyword>
<comment type="pathway">
    <text evidence="3">Cofactor biosynthesis; NAD(+) biosynthesis; quinolinate from iminoaspartate: step 1/1.</text>
</comment>
<evidence type="ECO:0000313" key="14">
    <source>
        <dbReference type="EMBL" id="OGC43946.1"/>
    </source>
</evidence>
<evidence type="ECO:0000256" key="5">
    <source>
        <dbReference type="ARBA" id="ARBA00022485"/>
    </source>
</evidence>
<dbReference type="InterPro" id="IPR036094">
    <property type="entry name" value="NadA_sf"/>
</dbReference>
<comment type="cofactor">
    <cofactor evidence="1">
        <name>[4Fe-4S] cluster</name>
        <dbReference type="ChEBI" id="CHEBI:49883"/>
    </cofactor>
</comment>
<gene>
    <name evidence="14" type="ORF">A2Y85_04425</name>
</gene>
<protein>
    <recommendedName>
        <fullName evidence="12 13">Quinolinate synthase</fullName>
        <ecNumber evidence="4 13">2.5.1.72</ecNumber>
    </recommendedName>
</protein>